<evidence type="ECO:0000313" key="1">
    <source>
        <dbReference type="EMBL" id="PNW77031.1"/>
    </source>
</evidence>
<dbReference type="PANTHER" id="PTHR30405:SF11">
    <property type="entry name" value="RNA-GUIDED DNA ENDONUCLEASE RV2885C-RELATED"/>
    <property type="match status" value="1"/>
</dbReference>
<proteinExistence type="predicted"/>
<dbReference type="PANTHER" id="PTHR30405">
    <property type="entry name" value="TRANSPOSASE"/>
    <property type="match status" value="1"/>
</dbReference>
<dbReference type="InParanoid" id="A0A2K3D918"/>
<dbReference type="PaxDb" id="3055-EDP06398"/>
<name>A0A2K3D918_CHLRE</name>
<reference evidence="1 2" key="1">
    <citation type="journal article" date="2007" name="Science">
        <title>The Chlamydomonas genome reveals the evolution of key animal and plant functions.</title>
        <authorList>
            <person name="Merchant S.S."/>
            <person name="Prochnik S.E."/>
            <person name="Vallon O."/>
            <person name="Harris E.H."/>
            <person name="Karpowicz S.J."/>
            <person name="Witman G.B."/>
            <person name="Terry A."/>
            <person name="Salamov A."/>
            <person name="Fritz-Laylin L.K."/>
            <person name="Marechal-Drouard L."/>
            <person name="Marshall W.F."/>
            <person name="Qu L.H."/>
            <person name="Nelson D.R."/>
            <person name="Sanderfoot A.A."/>
            <person name="Spalding M.H."/>
            <person name="Kapitonov V.V."/>
            <person name="Ren Q."/>
            <person name="Ferris P."/>
            <person name="Lindquist E."/>
            <person name="Shapiro H."/>
            <person name="Lucas S.M."/>
            <person name="Grimwood J."/>
            <person name="Schmutz J."/>
            <person name="Cardol P."/>
            <person name="Cerutti H."/>
            <person name="Chanfreau G."/>
            <person name="Chen C.L."/>
            <person name="Cognat V."/>
            <person name="Croft M.T."/>
            <person name="Dent R."/>
            <person name="Dutcher S."/>
            <person name="Fernandez E."/>
            <person name="Fukuzawa H."/>
            <person name="Gonzalez-Ballester D."/>
            <person name="Gonzalez-Halphen D."/>
            <person name="Hallmann A."/>
            <person name="Hanikenne M."/>
            <person name="Hippler M."/>
            <person name="Inwood W."/>
            <person name="Jabbari K."/>
            <person name="Kalanon M."/>
            <person name="Kuras R."/>
            <person name="Lefebvre P.A."/>
            <person name="Lemaire S.D."/>
            <person name="Lobanov A.V."/>
            <person name="Lohr M."/>
            <person name="Manuell A."/>
            <person name="Meier I."/>
            <person name="Mets L."/>
            <person name="Mittag M."/>
            <person name="Mittelmeier T."/>
            <person name="Moroney J.V."/>
            <person name="Moseley J."/>
            <person name="Napoli C."/>
            <person name="Nedelcu A.M."/>
            <person name="Niyogi K."/>
            <person name="Novoselov S.V."/>
            <person name="Paulsen I.T."/>
            <person name="Pazour G."/>
            <person name="Purton S."/>
            <person name="Ral J.P."/>
            <person name="Riano-Pachon D.M."/>
            <person name="Riekhof W."/>
            <person name="Rymarquis L."/>
            <person name="Schroda M."/>
            <person name="Stern D."/>
            <person name="Umen J."/>
            <person name="Willows R."/>
            <person name="Wilson N."/>
            <person name="Zimmer S.L."/>
            <person name="Allmer J."/>
            <person name="Balk J."/>
            <person name="Bisova K."/>
            <person name="Chen C.J."/>
            <person name="Elias M."/>
            <person name="Gendler K."/>
            <person name="Hauser C."/>
            <person name="Lamb M.R."/>
            <person name="Ledford H."/>
            <person name="Long J.C."/>
            <person name="Minagawa J."/>
            <person name="Page M.D."/>
            <person name="Pan J."/>
            <person name="Pootakham W."/>
            <person name="Roje S."/>
            <person name="Rose A."/>
            <person name="Stahlberg E."/>
            <person name="Terauchi A.M."/>
            <person name="Yang P."/>
            <person name="Ball S."/>
            <person name="Bowler C."/>
            <person name="Dieckmann C.L."/>
            <person name="Gladyshev V.N."/>
            <person name="Green P."/>
            <person name="Jorgensen R."/>
            <person name="Mayfield S."/>
            <person name="Mueller-Roeber B."/>
            <person name="Rajamani S."/>
            <person name="Sayre R.T."/>
            <person name="Brokstein P."/>
            <person name="Dubchak I."/>
            <person name="Goodstein D."/>
            <person name="Hornick L."/>
            <person name="Huang Y.W."/>
            <person name="Jhaveri J."/>
            <person name="Luo Y."/>
            <person name="Martinez D."/>
            <person name="Ngau W.C."/>
            <person name="Otillar B."/>
            <person name="Poliakov A."/>
            <person name="Porter A."/>
            <person name="Szajkowski L."/>
            <person name="Werner G."/>
            <person name="Zhou K."/>
            <person name="Grigoriev I.V."/>
            <person name="Rokhsar D.S."/>
            <person name="Grossman A.R."/>
        </authorList>
    </citation>
    <scope>NUCLEOTIDE SEQUENCE [LARGE SCALE GENOMIC DNA]</scope>
    <source>
        <strain evidence="2">CC-503</strain>
    </source>
</reference>
<protein>
    <submittedName>
        <fullName evidence="1">Uncharacterized protein</fullName>
    </submittedName>
</protein>
<dbReference type="OrthoDB" id="558906at2759"/>
<dbReference type="Gramene" id="PNW77031">
    <property type="protein sequence ID" value="PNW77031"/>
    <property type="gene ID" value="CHLRE_10g419443v5"/>
</dbReference>
<dbReference type="KEGG" id="cre:CHLRE_10g419443v5"/>
<dbReference type="EMBL" id="CM008971">
    <property type="protein sequence ID" value="PNW77031.1"/>
    <property type="molecule type" value="Genomic_DNA"/>
</dbReference>
<organism evidence="1 2">
    <name type="scientific">Chlamydomonas reinhardtii</name>
    <name type="common">Chlamydomonas smithii</name>
    <dbReference type="NCBI Taxonomy" id="3055"/>
    <lineage>
        <taxon>Eukaryota</taxon>
        <taxon>Viridiplantae</taxon>
        <taxon>Chlorophyta</taxon>
        <taxon>core chlorophytes</taxon>
        <taxon>Chlorophyceae</taxon>
        <taxon>CS clade</taxon>
        <taxon>Chlamydomonadales</taxon>
        <taxon>Chlamydomonadaceae</taxon>
        <taxon>Chlamydomonas</taxon>
    </lineage>
</organism>
<sequence length="72" mass="8215">MVCANCGRRTLRRKELPQGGADFHVLVCNNDCHTTWDRDENAALNMRLLLILQLLGRDRPAVFCRQEYGGVN</sequence>
<dbReference type="RefSeq" id="XP_001702619.2">
    <property type="nucleotide sequence ID" value="XM_001702567.2"/>
</dbReference>
<gene>
    <name evidence="1" type="ORF">CHLRE_10g419443v5</name>
</gene>
<dbReference type="Proteomes" id="UP000006906">
    <property type="component" value="Chromosome 10"/>
</dbReference>
<dbReference type="GeneID" id="5728305"/>
<dbReference type="InterPro" id="IPR051399">
    <property type="entry name" value="RNA-guided_DNA_endo/Transpos"/>
</dbReference>
<evidence type="ECO:0000313" key="2">
    <source>
        <dbReference type="Proteomes" id="UP000006906"/>
    </source>
</evidence>
<keyword evidence="2" id="KW-1185">Reference proteome</keyword>
<dbReference type="AlphaFoldDB" id="A0A2K3D918"/>
<accession>A0A2K3D918</accession>